<keyword evidence="2" id="KW-1185">Reference proteome</keyword>
<name>A0AC60NVP9_IXOPE</name>
<reference evidence="1 2" key="1">
    <citation type="journal article" date="2020" name="Cell">
        <title>Large-Scale Comparative Analyses of Tick Genomes Elucidate Their Genetic Diversity and Vector Capacities.</title>
        <authorList>
            <consortium name="Tick Genome and Microbiome Consortium (TIGMIC)"/>
            <person name="Jia N."/>
            <person name="Wang J."/>
            <person name="Shi W."/>
            <person name="Du L."/>
            <person name="Sun Y."/>
            <person name="Zhan W."/>
            <person name="Jiang J.F."/>
            <person name="Wang Q."/>
            <person name="Zhang B."/>
            <person name="Ji P."/>
            <person name="Bell-Sakyi L."/>
            <person name="Cui X.M."/>
            <person name="Yuan T.T."/>
            <person name="Jiang B.G."/>
            <person name="Yang W.F."/>
            <person name="Lam T.T."/>
            <person name="Chang Q.C."/>
            <person name="Ding S.J."/>
            <person name="Wang X.J."/>
            <person name="Zhu J.G."/>
            <person name="Ruan X.D."/>
            <person name="Zhao L."/>
            <person name="Wei J.T."/>
            <person name="Ye R.Z."/>
            <person name="Que T.C."/>
            <person name="Du C.H."/>
            <person name="Zhou Y.H."/>
            <person name="Cheng J.X."/>
            <person name="Dai P.F."/>
            <person name="Guo W.B."/>
            <person name="Han X.H."/>
            <person name="Huang E.J."/>
            <person name="Li L.F."/>
            <person name="Wei W."/>
            <person name="Gao Y.C."/>
            <person name="Liu J.Z."/>
            <person name="Shao H.Z."/>
            <person name="Wang X."/>
            <person name="Wang C.C."/>
            <person name="Yang T.C."/>
            <person name="Huo Q.B."/>
            <person name="Li W."/>
            <person name="Chen H.Y."/>
            <person name="Chen S.E."/>
            <person name="Zhou L.G."/>
            <person name="Ni X.B."/>
            <person name="Tian J.H."/>
            <person name="Sheng Y."/>
            <person name="Liu T."/>
            <person name="Pan Y.S."/>
            <person name="Xia L.Y."/>
            <person name="Li J."/>
            <person name="Zhao F."/>
            <person name="Cao W.C."/>
        </authorList>
    </citation>
    <scope>NUCLEOTIDE SEQUENCE [LARGE SCALE GENOMIC DNA]</scope>
    <source>
        <strain evidence="1">Iper-2018</strain>
    </source>
</reference>
<evidence type="ECO:0000313" key="1">
    <source>
        <dbReference type="EMBL" id="KAG0411167.1"/>
    </source>
</evidence>
<accession>A0AC60NVP9</accession>
<evidence type="ECO:0000313" key="2">
    <source>
        <dbReference type="Proteomes" id="UP000805193"/>
    </source>
</evidence>
<dbReference type="Proteomes" id="UP000805193">
    <property type="component" value="Unassembled WGS sequence"/>
</dbReference>
<sequence length="714" mass="80162">MSAGPGVLDILPSGFVLRSLSEVTTRCSTLYPGLYKQSSHPYEGPQCSPIPSPRGPNEERTETRSSRRNLGLPPELGSLPDRTKKLPKPTMNTTSQPDGTPPTSIVYRLPGVAAISTSSCNSPDLREIIRDVVREEIRKLLPAATSPVTPSVAEIVREELQQALQPEVLTSAAPEPPKLSYAAATRRPPPPAHPFTAPPRRDLPEPQTFRRQEGQPQLVRTEQPAHRKTDVWRTADQRPLCYHCGEADHVYRRCPYRQMGLRGFAPSDPRPRLGERPRDIEEYLRRPLSPVPAVHPEVPVRLRLDMIPVEGSKARRMKSSLTTIFVAAATVVFFVTAATSHFESGASAVLNSSHQLGNVTETAHVHWLLRQSMDLTKHPCENFYGYVCGRYHLTQVEPLSELVAQNVSSRIRDEFFKFKPTSDNNSANGKAMAFFSSCLSRVDETQKDKNRDDLASFMKNNRLTFDTKNARDWKLGFAAGLSSWNGIDRYYSRYPVPRGSFLDAYLATSQAYARQQLTLRPYRFSDFANADLESDKPSVFYGGPNTISIAAAAMVSTFFDVSEQSALNFGVLGSIVTRQLMRAFHHENRRYDDQGYLFTWSEPEEMKFMNRWNCRQNMRPGLPYDDAEPTVSIGAHALFRAYKKAAAGRFDVASGGFNSDQMFFVSRCYVYCGYRHIDTPHECAVLAQDSPEFAKAFNCPKGSPMNPENKCDLW</sequence>
<dbReference type="EMBL" id="JABSTQ010011458">
    <property type="protein sequence ID" value="KAG0411167.1"/>
    <property type="molecule type" value="Genomic_DNA"/>
</dbReference>
<proteinExistence type="predicted"/>
<comment type="caution">
    <text evidence="1">The sequence shown here is derived from an EMBL/GenBank/DDBJ whole genome shotgun (WGS) entry which is preliminary data.</text>
</comment>
<gene>
    <name evidence="1" type="ORF">HPB47_011733</name>
</gene>
<protein>
    <submittedName>
        <fullName evidence="1">Uncharacterized protein</fullName>
    </submittedName>
</protein>
<organism evidence="1 2">
    <name type="scientific">Ixodes persulcatus</name>
    <name type="common">Taiga tick</name>
    <dbReference type="NCBI Taxonomy" id="34615"/>
    <lineage>
        <taxon>Eukaryota</taxon>
        <taxon>Metazoa</taxon>
        <taxon>Ecdysozoa</taxon>
        <taxon>Arthropoda</taxon>
        <taxon>Chelicerata</taxon>
        <taxon>Arachnida</taxon>
        <taxon>Acari</taxon>
        <taxon>Parasitiformes</taxon>
        <taxon>Ixodida</taxon>
        <taxon>Ixodoidea</taxon>
        <taxon>Ixodidae</taxon>
        <taxon>Ixodinae</taxon>
        <taxon>Ixodes</taxon>
    </lineage>
</organism>